<proteinExistence type="predicted"/>
<name>A0A1H0MU13_9ACTN</name>
<keyword evidence="3" id="KW-1185">Reference proteome</keyword>
<dbReference type="AlphaFoldDB" id="A0A1H0MU13"/>
<accession>A0A1H0MU13</accession>
<evidence type="ECO:0000313" key="3">
    <source>
        <dbReference type="Proteomes" id="UP000199341"/>
    </source>
</evidence>
<feature type="region of interest" description="Disordered" evidence="1">
    <location>
        <begin position="1"/>
        <end position="41"/>
    </location>
</feature>
<sequence length="59" mass="5886">MAEVGPMWGDVRVRRAGGGRGSARPRGAGQPQQVPAPADGEVTLTPVTGFAATSAVPVS</sequence>
<dbReference type="Proteomes" id="UP000199341">
    <property type="component" value="Unassembled WGS sequence"/>
</dbReference>
<organism evidence="2 3">
    <name type="scientific">Actinacidiphila guanduensis</name>
    <dbReference type="NCBI Taxonomy" id="310781"/>
    <lineage>
        <taxon>Bacteria</taxon>
        <taxon>Bacillati</taxon>
        <taxon>Actinomycetota</taxon>
        <taxon>Actinomycetes</taxon>
        <taxon>Kitasatosporales</taxon>
        <taxon>Streptomycetaceae</taxon>
        <taxon>Actinacidiphila</taxon>
    </lineage>
</organism>
<dbReference type="EMBL" id="FNIE01000013">
    <property type="protein sequence ID" value="SDO83871.1"/>
    <property type="molecule type" value="Genomic_DNA"/>
</dbReference>
<dbReference type="STRING" id="310781.SAMN05216259_11394"/>
<evidence type="ECO:0000256" key="1">
    <source>
        <dbReference type="SAM" id="MobiDB-lite"/>
    </source>
</evidence>
<protein>
    <submittedName>
        <fullName evidence="2">Uncharacterized protein</fullName>
    </submittedName>
</protein>
<gene>
    <name evidence="2" type="ORF">SAMN05216259_11394</name>
</gene>
<reference evidence="2 3" key="1">
    <citation type="submission" date="2016-10" db="EMBL/GenBank/DDBJ databases">
        <authorList>
            <person name="de Groot N.N."/>
        </authorList>
    </citation>
    <scope>NUCLEOTIDE SEQUENCE [LARGE SCALE GENOMIC DNA]</scope>
    <source>
        <strain evidence="2 3">CGMCC 4.2022</strain>
    </source>
</reference>
<evidence type="ECO:0000313" key="2">
    <source>
        <dbReference type="EMBL" id="SDO83871.1"/>
    </source>
</evidence>